<evidence type="ECO:0000259" key="1">
    <source>
        <dbReference type="Pfam" id="PF00326"/>
    </source>
</evidence>
<name>A0A068NXG8_FIMGI</name>
<dbReference type="Pfam" id="PF00326">
    <property type="entry name" value="Peptidase_S9"/>
    <property type="match status" value="1"/>
</dbReference>
<dbReference type="Gene3D" id="3.40.50.1820">
    <property type="entry name" value="alpha/beta hydrolase"/>
    <property type="match status" value="1"/>
</dbReference>
<dbReference type="InterPro" id="IPR029058">
    <property type="entry name" value="AB_hydrolase_fold"/>
</dbReference>
<keyword evidence="3" id="KW-1185">Reference proteome</keyword>
<dbReference type="InterPro" id="IPR001375">
    <property type="entry name" value="Peptidase_S9_cat"/>
</dbReference>
<dbReference type="AlphaFoldDB" id="A0A068NXG8"/>
<dbReference type="Proteomes" id="UP000027982">
    <property type="component" value="Chromosome"/>
</dbReference>
<dbReference type="InterPro" id="IPR050261">
    <property type="entry name" value="FrsA_esterase"/>
</dbReference>
<reference evidence="2 3" key="1">
    <citation type="journal article" date="2014" name="PLoS ONE">
        <title>The first complete genome sequence of the class fimbriimonadia in the phylum armatimonadetes.</title>
        <authorList>
            <person name="Hu Z.Y."/>
            <person name="Wang Y.Z."/>
            <person name="Im W.T."/>
            <person name="Wang S.Y."/>
            <person name="Zhao G.P."/>
            <person name="Zheng H.J."/>
            <person name="Quan Z.X."/>
        </authorList>
    </citation>
    <scope>NUCLEOTIDE SEQUENCE [LARGE SCALE GENOMIC DNA]</scope>
    <source>
        <strain evidence="2">Gsoil 348</strain>
    </source>
</reference>
<evidence type="ECO:0000313" key="2">
    <source>
        <dbReference type="EMBL" id="AIE88027.1"/>
    </source>
</evidence>
<dbReference type="PANTHER" id="PTHR22946:SF0">
    <property type="entry name" value="DIENELACTONE HYDROLASE DOMAIN-CONTAINING PROTEIN"/>
    <property type="match status" value="1"/>
</dbReference>
<sequence length="281" mass="30148">MLATIGCGRFSRGNRTSTLPAPAKTIASGVRFQEIRVSKFKERPRLWVYAPDDKKKNHPCIVIAAAGSPMTSGMPLGEGDRAEHLPYVAKGYVVVAYEVSGPLVKGADPIPAMTLFAKRDLGIANGKAAIDYALHSLPVDPMRLYAVGHSSAATLALQLSAADSRIRGCVAYAPVTDVPDFIGPDRMALIGNRIPQLATAIRKLSPKANIGALRCPVMLFTAADDQTVPTESVQSYAEALKQKNSDVDLVRVSSGDHYDSMIQEGIPAGIQWLGRARRPKK</sequence>
<dbReference type="EMBL" id="CP007139">
    <property type="protein sequence ID" value="AIE88027.1"/>
    <property type="molecule type" value="Genomic_DNA"/>
</dbReference>
<gene>
    <name evidence="2" type="ORF">OP10G_4659</name>
</gene>
<dbReference type="RefSeq" id="WP_227625016.1">
    <property type="nucleotide sequence ID" value="NZ_CP007139.1"/>
</dbReference>
<proteinExistence type="predicted"/>
<dbReference type="KEGG" id="fgi:OP10G_4659"/>
<protein>
    <recommendedName>
        <fullName evidence="1">Peptidase S9 prolyl oligopeptidase catalytic domain-containing protein</fullName>
    </recommendedName>
</protein>
<accession>A0A068NXG8</accession>
<evidence type="ECO:0000313" key="3">
    <source>
        <dbReference type="Proteomes" id="UP000027982"/>
    </source>
</evidence>
<organism evidence="2 3">
    <name type="scientific">Fimbriimonas ginsengisoli Gsoil 348</name>
    <dbReference type="NCBI Taxonomy" id="661478"/>
    <lineage>
        <taxon>Bacteria</taxon>
        <taxon>Bacillati</taxon>
        <taxon>Armatimonadota</taxon>
        <taxon>Fimbriimonadia</taxon>
        <taxon>Fimbriimonadales</taxon>
        <taxon>Fimbriimonadaceae</taxon>
        <taxon>Fimbriimonas</taxon>
    </lineage>
</organism>
<dbReference type="HOGENOM" id="CLU_989541_0_0_0"/>
<dbReference type="GO" id="GO:0006508">
    <property type="term" value="P:proteolysis"/>
    <property type="evidence" value="ECO:0007669"/>
    <property type="project" value="InterPro"/>
</dbReference>
<dbReference type="PANTHER" id="PTHR22946">
    <property type="entry name" value="DIENELACTONE HYDROLASE DOMAIN-CONTAINING PROTEIN-RELATED"/>
    <property type="match status" value="1"/>
</dbReference>
<dbReference type="GO" id="GO:0008236">
    <property type="term" value="F:serine-type peptidase activity"/>
    <property type="evidence" value="ECO:0007669"/>
    <property type="project" value="InterPro"/>
</dbReference>
<dbReference type="SUPFAM" id="SSF53474">
    <property type="entry name" value="alpha/beta-Hydrolases"/>
    <property type="match status" value="1"/>
</dbReference>
<feature type="domain" description="Peptidase S9 prolyl oligopeptidase catalytic" evidence="1">
    <location>
        <begin position="90"/>
        <end position="257"/>
    </location>
</feature>
<dbReference type="eggNOG" id="ENOG50331UY">
    <property type="taxonomic scope" value="Bacteria"/>
</dbReference>
<dbReference type="STRING" id="661478.OP10G_4659"/>